<keyword evidence="2" id="KW-1185">Reference proteome</keyword>
<protein>
    <submittedName>
        <fullName evidence="1">Uncharacterized protein</fullName>
    </submittedName>
</protein>
<name>A0ACB7INM4_PLECO</name>
<dbReference type="EMBL" id="WQMT02000008">
    <property type="protein sequence ID" value="KAG9219803.1"/>
    <property type="molecule type" value="Genomic_DNA"/>
</dbReference>
<sequence>MDSRSDLGDTLNDLTPDLFLTESVDNWRETYARLSSRLTENLRKVKEELTKGDLLSPQEFKKILTAQKAGKVGNEIYAQIKEIVTESQSALRKLSVEYESAPISDHPSYVTFSDGGIFLAASNGGLRCRGGPSRAQDLRQHPRGEFEKKDNSKAFFDVRTWYIRGVQGADDNLRRISRSTLYNDSCRRYVYAMTLEGKQLRMWYFCRSHIAIALPFNIHKVSHFRVLSAIIVDDIFKAQDDFILLLLFLVSATKEELGFDPTVVRVIRRTGTVFRYKVGDVYYETVSDPLNQDAAFRICSRSTRVWKVRKVVRDGARIGETRNYMS</sequence>
<comment type="caution">
    <text evidence="1">The sequence shown here is derived from an EMBL/GenBank/DDBJ whole genome shotgun (WGS) entry which is preliminary data.</text>
</comment>
<gene>
    <name evidence="1" type="ORF">CCMSSC00406_0008180</name>
</gene>
<accession>A0ACB7INM4</accession>
<proteinExistence type="predicted"/>
<dbReference type="Proteomes" id="UP000824881">
    <property type="component" value="Unassembled WGS sequence"/>
</dbReference>
<organism evidence="1 2">
    <name type="scientific">Pleurotus cornucopiae</name>
    <name type="common">Cornucopia mushroom</name>
    <dbReference type="NCBI Taxonomy" id="5321"/>
    <lineage>
        <taxon>Eukaryota</taxon>
        <taxon>Fungi</taxon>
        <taxon>Dikarya</taxon>
        <taxon>Basidiomycota</taxon>
        <taxon>Agaricomycotina</taxon>
        <taxon>Agaricomycetes</taxon>
        <taxon>Agaricomycetidae</taxon>
        <taxon>Agaricales</taxon>
        <taxon>Pleurotineae</taxon>
        <taxon>Pleurotaceae</taxon>
        <taxon>Pleurotus</taxon>
    </lineage>
</organism>
<evidence type="ECO:0000313" key="1">
    <source>
        <dbReference type="EMBL" id="KAG9219803.1"/>
    </source>
</evidence>
<evidence type="ECO:0000313" key="2">
    <source>
        <dbReference type="Proteomes" id="UP000824881"/>
    </source>
</evidence>
<reference evidence="1 2" key="1">
    <citation type="journal article" date="2021" name="Appl. Environ. Microbiol.">
        <title>Genetic linkage and physical mapping for an oyster mushroom Pleurotus cornucopiae and QTL analysis for the trait cap color.</title>
        <authorList>
            <person name="Zhang Y."/>
            <person name="Gao W."/>
            <person name="Sonnenberg A."/>
            <person name="Chen Q."/>
            <person name="Zhang J."/>
            <person name="Huang C."/>
        </authorList>
    </citation>
    <scope>NUCLEOTIDE SEQUENCE [LARGE SCALE GENOMIC DNA]</scope>
    <source>
        <strain evidence="1">CCMSSC00406</strain>
    </source>
</reference>